<proteinExistence type="predicted"/>
<name>A0A1H3B2R0_9BACT</name>
<gene>
    <name evidence="1" type="ORF">SAMN04488069_101139</name>
</gene>
<reference evidence="2" key="1">
    <citation type="submission" date="2016-10" db="EMBL/GenBank/DDBJ databases">
        <authorList>
            <person name="Varghese N."/>
            <person name="Submissions S."/>
        </authorList>
    </citation>
    <scope>NUCLEOTIDE SEQUENCE [LARGE SCALE GENOMIC DNA]</scope>
    <source>
        <strain evidence="2">CGMCC 1.8975</strain>
    </source>
</reference>
<evidence type="ECO:0000313" key="2">
    <source>
        <dbReference type="Proteomes" id="UP000199249"/>
    </source>
</evidence>
<accession>A0A1H3B2R0</accession>
<dbReference type="AlphaFoldDB" id="A0A1H3B2R0"/>
<dbReference type="Proteomes" id="UP000199249">
    <property type="component" value="Unassembled WGS sequence"/>
</dbReference>
<protein>
    <submittedName>
        <fullName evidence="1">Uncharacterized protein</fullName>
    </submittedName>
</protein>
<organism evidence="1 2">
    <name type="scientific">Hymenobacter psychrophilus</name>
    <dbReference type="NCBI Taxonomy" id="651662"/>
    <lineage>
        <taxon>Bacteria</taxon>
        <taxon>Pseudomonadati</taxon>
        <taxon>Bacteroidota</taxon>
        <taxon>Cytophagia</taxon>
        <taxon>Cytophagales</taxon>
        <taxon>Hymenobacteraceae</taxon>
        <taxon>Hymenobacter</taxon>
    </lineage>
</organism>
<evidence type="ECO:0000313" key="1">
    <source>
        <dbReference type="EMBL" id="SDX36236.1"/>
    </source>
</evidence>
<sequence length="191" mass="22112">MHSYINSGGFVLLLLFVGCQTDDTLPQKEQRLVYDYRIDVEETAMSMPQRILSVQTGRSISAFYSYRASAYLFIYSKIYPVGPQQADSFRSIRRVPQDTLTIVLTRPQTDTIYSLAQRIFALPQQAVLRDSLHPPVFSQLHDTDPYLSIKLRLNPYRGPAYECTGYREENGASYNLHDYLLTLQRRHLKLH</sequence>
<dbReference type="EMBL" id="FNOV01000001">
    <property type="protein sequence ID" value="SDX36236.1"/>
    <property type="molecule type" value="Genomic_DNA"/>
</dbReference>
<keyword evidence="2" id="KW-1185">Reference proteome</keyword>